<evidence type="ECO:0000313" key="2">
    <source>
        <dbReference type="EMBL" id="UZX20253.1"/>
    </source>
</evidence>
<dbReference type="GeneID" id="95598933"/>
<dbReference type="InterPro" id="IPR013595">
    <property type="entry name" value="Pept_S33_TAP-like_C"/>
</dbReference>
<organism evidence="2 3">
    <name type="scientific">Streptomyces tanashiensis</name>
    <dbReference type="NCBI Taxonomy" id="67367"/>
    <lineage>
        <taxon>Bacteria</taxon>
        <taxon>Bacillati</taxon>
        <taxon>Actinomycetota</taxon>
        <taxon>Actinomycetes</taxon>
        <taxon>Kitasatosporales</taxon>
        <taxon>Streptomycetaceae</taxon>
        <taxon>Streptomyces</taxon>
    </lineage>
</organism>
<evidence type="ECO:0000259" key="1">
    <source>
        <dbReference type="Pfam" id="PF08386"/>
    </source>
</evidence>
<evidence type="ECO:0000313" key="3">
    <source>
        <dbReference type="Proteomes" id="UP001164506"/>
    </source>
</evidence>
<sequence length="112" mass="11856">MANAPLLSRMHADCRAWDVPPADPSIRQRTYSDIPTLVLSGGFDSQTTPSSGPYTARTLSRSTAVTVPYVAPVVFADSPCAQTITRSFFDTPAAPDTGCLAGLQPPTFEIAP</sequence>
<accession>A0ABY6QT60</accession>
<gene>
    <name evidence="2" type="ORF">LDH80_05775</name>
</gene>
<feature type="domain" description="Peptidase S33 tripeptidyl aminopeptidase-like C-terminal" evidence="1">
    <location>
        <begin position="8"/>
        <end position="98"/>
    </location>
</feature>
<dbReference type="Proteomes" id="UP001164506">
    <property type="component" value="Chromosome"/>
</dbReference>
<reference evidence="2" key="1">
    <citation type="submission" date="2021-09" db="EMBL/GenBank/DDBJ databases">
        <title>Complete genome sequence and metabolic characterization of Streptomyces tanashiensis DSM 731 the producer of antibacterial Kalafungin and diverse secondary metabolites.</title>
        <authorList>
            <person name="Abbasi M.N."/>
            <person name="Anwar M.N."/>
            <person name="Alam K."/>
            <person name="Shoaib M."/>
            <person name="Lin Z."/>
            <person name="Hayat M."/>
            <person name="Ali M.I."/>
            <person name="Malik H.M.T."/>
            <person name="Ahmed I."/>
            <person name="Li A."/>
            <person name="Hailong Wang H."/>
            <person name="Zhang Y."/>
        </authorList>
    </citation>
    <scope>NUCLEOTIDE SEQUENCE</scope>
    <source>
        <strain evidence="2">Kala</strain>
    </source>
</reference>
<dbReference type="RefSeq" id="WP_229885530.1">
    <property type="nucleotide sequence ID" value="NZ_BMUH01000013.1"/>
</dbReference>
<protein>
    <submittedName>
        <fullName evidence="2">Alpha/beta hydrolase</fullName>
    </submittedName>
</protein>
<keyword evidence="2" id="KW-0378">Hydrolase</keyword>
<proteinExistence type="predicted"/>
<keyword evidence="3" id="KW-1185">Reference proteome</keyword>
<dbReference type="Pfam" id="PF08386">
    <property type="entry name" value="Abhydrolase_4"/>
    <property type="match status" value="1"/>
</dbReference>
<dbReference type="EMBL" id="CP084204">
    <property type="protein sequence ID" value="UZX20253.1"/>
    <property type="molecule type" value="Genomic_DNA"/>
</dbReference>
<dbReference type="GO" id="GO:0016787">
    <property type="term" value="F:hydrolase activity"/>
    <property type="evidence" value="ECO:0007669"/>
    <property type="project" value="UniProtKB-KW"/>
</dbReference>
<name>A0ABY6QT60_9ACTN</name>